<dbReference type="RefSeq" id="WP_093578654.1">
    <property type="nucleotide sequence ID" value="NZ_FPBA01000003.1"/>
</dbReference>
<dbReference type="Proteomes" id="UP000199546">
    <property type="component" value="Unassembled WGS sequence"/>
</dbReference>
<organism evidence="2 3">
    <name type="scientific">Geodermatophilus amargosae</name>
    <dbReference type="NCBI Taxonomy" id="1296565"/>
    <lineage>
        <taxon>Bacteria</taxon>
        <taxon>Bacillati</taxon>
        <taxon>Actinomycetota</taxon>
        <taxon>Actinomycetes</taxon>
        <taxon>Geodermatophilales</taxon>
        <taxon>Geodermatophilaceae</taxon>
        <taxon>Geodermatophilus</taxon>
    </lineage>
</organism>
<keyword evidence="3" id="KW-1185">Reference proteome</keyword>
<evidence type="ECO:0000313" key="3">
    <source>
        <dbReference type="Proteomes" id="UP000199546"/>
    </source>
</evidence>
<evidence type="ECO:0000313" key="2">
    <source>
        <dbReference type="EMBL" id="SFT53110.1"/>
    </source>
</evidence>
<sequence>MSTGQDHEPGLYEIRVRGHLESRWAAWFDGMTLTHGSDGTTDIRGPVVDQTALHGLLHTVRDTGLPLVSVTQVERPRAAAPPSEPRSARGEAR</sequence>
<dbReference type="OrthoDB" id="4828421at2"/>
<proteinExistence type="predicted"/>
<dbReference type="AlphaFoldDB" id="A0A1I6YRP4"/>
<feature type="region of interest" description="Disordered" evidence="1">
    <location>
        <begin position="71"/>
        <end position="93"/>
    </location>
</feature>
<dbReference type="STRING" id="1296565.SAMN05660657_01388"/>
<dbReference type="EMBL" id="FPBA01000003">
    <property type="protein sequence ID" value="SFT53110.1"/>
    <property type="molecule type" value="Genomic_DNA"/>
</dbReference>
<accession>A0A1I6YRP4</accession>
<reference evidence="3" key="1">
    <citation type="submission" date="2016-10" db="EMBL/GenBank/DDBJ databases">
        <authorList>
            <person name="Varghese N."/>
            <person name="Submissions S."/>
        </authorList>
    </citation>
    <scope>NUCLEOTIDE SEQUENCE [LARGE SCALE GENOMIC DNA]</scope>
    <source>
        <strain evidence="3">DSM 46136</strain>
    </source>
</reference>
<protein>
    <submittedName>
        <fullName evidence="2">Uncharacterized protein</fullName>
    </submittedName>
</protein>
<name>A0A1I6YRP4_9ACTN</name>
<gene>
    <name evidence="2" type="ORF">SAMN05660657_01388</name>
</gene>
<evidence type="ECO:0000256" key="1">
    <source>
        <dbReference type="SAM" id="MobiDB-lite"/>
    </source>
</evidence>